<name>A0ABU1PQ75_9PSEU</name>
<protein>
    <submittedName>
        <fullName evidence="2">Selenocysteine lyase/cysteine desulfurase</fullName>
    </submittedName>
</protein>
<evidence type="ECO:0000259" key="1">
    <source>
        <dbReference type="Pfam" id="PF00266"/>
    </source>
</evidence>
<feature type="domain" description="Aminotransferase class V" evidence="1">
    <location>
        <begin position="32"/>
        <end position="449"/>
    </location>
</feature>
<reference evidence="2 3" key="1">
    <citation type="submission" date="2023-07" db="EMBL/GenBank/DDBJ databases">
        <title>Sequencing the genomes of 1000 actinobacteria strains.</title>
        <authorList>
            <person name="Klenk H.-P."/>
        </authorList>
    </citation>
    <scope>NUCLEOTIDE SEQUENCE [LARGE SCALE GENOMIC DNA]</scope>
    <source>
        <strain evidence="2 3">DSM 43749</strain>
    </source>
</reference>
<sequence length="564" mass="61267">MAENTLIQLVRESTIGEDQEVTGPYGPRRLTYADHTASGRALAFVEDFIRDEVLPWYANTHSDSSAAAEQITALREEARRVIRDDLGGEDTVVVFSGSGATGAIDKLITILGLRVPAALEERYQLTDAIPARDRPVVFVGPFEHHSNELPWRESVCDVVRVPEGDDGHLSESALRDALVRHADRPVRIGAFSAASNVTGVVTDVHRVSRLLHAHGALAFWDCAVAAPHREIRMGGGEDPLSYPDAVFLSPHKFPGGPGTPGVLAVRRGLLANRVPSVPGGGTVDYVTATRHRYTDDPAHREEGGTPGIVESIRAGLVFRLRRDVGPQNVHDREQRFLRRALDSWSTDPDLEVLGDPDAERVAIVSLLVRGPNGRLLHHNYVVRLLSDLFGIQVRGGCSCAGPYGHRLLGIPPDRALRLEHEVAGGRAGIRPGWVRVSFDYTMSDAVVDYVVEAVHRVAAAGWALLEDYRFDPRTGRWRHHRATGPRLALSDLRYTRDGRPARRALGEDALPGHLADAARIVAGAAGPRATAPGRVSDGFDELRWFELPAACLAGPGAGREVVPG</sequence>
<dbReference type="InterPro" id="IPR015422">
    <property type="entry name" value="PyrdxlP-dep_Trfase_small"/>
</dbReference>
<proteinExistence type="predicted"/>
<dbReference type="InterPro" id="IPR000192">
    <property type="entry name" value="Aminotrans_V_dom"/>
</dbReference>
<keyword evidence="2" id="KW-0456">Lyase</keyword>
<dbReference type="Proteomes" id="UP001268819">
    <property type="component" value="Unassembled WGS sequence"/>
</dbReference>
<dbReference type="PANTHER" id="PTHR43686">
    <property type="entry name" value="SULFURTRANSFERASE-RELATED"/>
    <property type="match status" value="1"/>
</dbReference>
<gene>
    <name evidence="2" type="ORF">J2S66_001192</name>
</gene>
<dbReference type="GO" id="GO:0016829">
    <property type="term" value="F:lyase activity"/>
    <property type="evidence" value="ECO:0007669"/>
    <property type="project" value="UniProtKB-KW"/>
</dbReference>
<dbReference type="InterPro" id="IPR015424">
    <property type="entry name" value="PyrdxlP-dep_Trfase"/>
</dbReference>
<dbReference type="EMBL" id="JAVDSG010000001">
    <property type="protein sequence ID" value="MDR6592808.1"/>
    <property type="molecule type" value="Genomic_DNA"/>
</dbReference>
<organism evidence="2 3">
    <name type="scientific">Saccharothrix longispora</name>
    <dbReference type="NCBI Taxonomy" id="33920"/>
    <lineage>
        <taxon>Bacteria</taxon>
        <taxon>Bacillati</taxon>
        <taxon>Actinomycetota</taxon>
        <taxon>Actinomycetes</taxon>
        <taxon>Pseudonocardiales</taxon>
        <taxon>Pseudonocardiaceae</taxon>
        <taxon>Saccharothrix</taxon>
    </lineage>
</organism>
<dbReference type="Pfam" id="PF00266">
    <property type="entry name" value="Aminotran_5"/>
    <property type="match status" value="1"/>
</dbReference>
<accession>A0ABU1PQ75</accession>
<dbReference type="PANTHER" id="PTHR43686:SF1">
    <property type="entry name" value="AMINOTRAN_5 DOMAIN-CONTAINING PROTEIN"/>
    <property type="match status" value="1"/>
</dbReference>
<dbReference type="SUPFAM" id="SSF53383">
    <property type="entry name" value="PLP-dependent transferases"/>
    <property type="match status" value="1"/>
</dbReference>
<dbReference type="Gene3D" id="3.90.1150.10">
    <property type="entry name" value="Aspartate Aminotransferase, domain 1"/>
    <property type="match status" value="1"/>
</dbReference>
<keyword evidence="3" id="KW-1185">Reference proteome</keyword>
<dbReference type="InterPro" id="IPR015421">
    <property type="entry name" value="PyrdxlP-dep_Trfase_major"/>
</dbReference>
<evidence type="ECO:0000313" key="2">
    <source>
        <dbReference type="EMBL" id="MDR6592808.1"/>
    </source>
</evidence>
<dbReference type="Gene3D" id="3.40.640.10">
    <property type="entry name" value="Type I PLP-dependent aspartate aminotransferase-like (Major domain)"/>
    <property type="match status" value="1"/>
</dbReference>
<comment type="caution">
    <text evidence="2">The sequence shown here is derived from an EMBL/GenBank/DDBJ whole genome shotgun (WGS) entry which is preliminary data.</text>
</comment>
<evidence type="ECO:0000313" key="3">
    <source>
        <dbReference type="Proteomes" id="UP001268819"/>
    </source>
</evidence>
<dbReference type="RefSeq" id="WP_310304729.1">
    <property type="nucleotide sequence ID" value="NZ_BAAAXB010000001.1"/>
</dbReference>